<organism evidence="1 2">
    <name type="scientific">Trichomonas vaginalis (strain ATCC PRA-98 / G3)</name>
    <dbReference type="NCBI Taxonomy" id="412133"/>
    <lineage>
        <taxon>Eukaryota</taxon>
        <taxon>Metamonada</taxon>
        <taxon>Parabasalia</taxon>
        <taxon>Trichomonadida</taxon>
        <taxon>Trichomonadidae</taxon>
        <taxon>Trichomonas</taxon>
    </lineage>
</organism>
<dbReference type="SUPFAM" id="SSF52058">
    <property type="entry name" value="L domain-like"/>
    <property type="match status" value="3"/>
</dbReference>
<evidence type="ECO:0000313" key="1">
    <source>
        <dbReference type="EMBL" id="EAX96890.1"/>
    </source>
</evidence>
<name>A2FDX2_TRIV3</name>
<sequence length="737" mass="81602">MSSCTELTFLNYALFYQCKKLRSIILPPNLNRIGSACFQETFSLTEITFPDSLTSIDGWTTFGKVFYNSGLVRVNINRNSNLAYIGGDVFADCKFTSFFIPWKCTSIDGSTFSGCPLTEIIIDERNPTFKTDGKIIYSGTNNNTLFFVVSTKTGSFTVPEYVTVISYSAFRGSKLTEINMHKKITKINSWSMCGCPIASFTFPSLVTYVADNMFYLCTSLVTVYLTENITSIQDGAFLYCYSLKNIVLPSKLREIGKEAFSNCFSLTHISLPESLQTLGDGAFSSIDNIIIDSQNPNIVVDGFSMYTDKNQTLFIYLGSNQDSIVRIKSECNYIAAQTFLMKKFKHVYFENNDSMTIGASAFANSYIQSIEMPPGLKKIEGKAFAACHNLENVTFLGNQLKSIPDSCFIDAYNLKYITLPKSIESIGNYAFQSCTNLKNLGIATLNSLTSIGIAAFMWSGITSVRLSDSVSTIGSAAFNASKITDLSICCNISQMMCQYCTSLTTLELRGGVCEINIYAFKGCSSLTGFTIPQTLHFIKSFAFQDCDSLNDVSMATNGNLQTIEGGCCSNCISLKEIKLSQYEENFSFYNGALMNFNQTQLIVFIPYSDIKNFVVPTDTEVIGSNAFMGSPRLLRVFFSGNKINRINYQAFKNCRSLSLVFFSSSKIEVSFGSDVFSGCINLRSCGTFSAPRAVKETLISQGIPSIAFNDDCDTSVTCKIRHEFKISATYLTPFILM</sequence>
<dbReference type="KEGG" id="tva:4754665"/>
<dbReference type="Gene3D" id="3.80.10.10">
    <property type="entry name" value="Ribonuclease Inhibitor"/>
    <property type="match status" value="3"/>
</dbReference>
<dbReference type="Proteomes" id="UP000001542">
    <property type="component" value="Unassembled WGS sequence"/>
</dbReference>
<dbReference type="PANTHER" id="PTHR45661">
    <property type="entry name" value="SURFACE ANTIGEN"/>
    <property type="match status" value="1"/>
</dbReference>
<dbReference type="VEuPathDB" id="TrichDB:TVAGG3_0212300"/>
<proteinExistence type="predicted"/>
<dbReference type="InterPro" id="IPR032675">
    <property type="entry name" value="LRR_dom_sf"/>
</dbReference>
<gene>
    <name evidence="1" type="ORF">TVAG_133900</name>
</gene>
<accession>A2FDX2</accession>
<dbReference type="STRING" id="5722.A2FDX2"/>
<reference evidence="1" key="1">
    <citation type="submission" date="2006-10" db="EMBL/GenBank/DDBJ databases">
        <authorList>
            <person name="Amadeo P."/>
            <person name="Zhao Q."/>
            <person name="Wortman J."/>
            <person name="Fraser-Liggett C."/>
            <person name="Carlton J."/>
        </authorList>
    </citation>
    <scope>NUCLEOTIDE SEQUENCE</scope>
    <source>
        <strain evidence="1">G3</strain>
    </source>
</reference>
<reference evidence="1" key="2">
    <citation type="journal article" date="2007" name="Science">
        <title>Draft genome sequence of the sexually transmitted pathogen Trichomonas vaginalis.</title>
        <authorList>
            <person name="Carlton J.M."/>
            <person name="Hirt R.P."/>
            <person name="Silva J.C."/>
            <person name="Delcher A.L."/>
            <person name="Schatz M."/>
            <person name="Zhao Q."/>
            <person name="Wortman J.R."/>
            <person name="Bidwell S.L."/>
            <person name="Alsmark U.C.M."/>
            <person name="Besteiro S."/>
            <person name="Sicheritz-Ponten T."/>
            <person name="Noel C.J."/>
            <person name="Dacks J.B."/>
            <person name="Foster P.G."/>
            <person name="Simillion C."/>
            <person name="Van de Peer Y."/>
            <person name="Miranda-Saavedra D."/>
            <person name="Barton G.J."/>
            <person name="Westrop G.D."/>
            <person name="Mueller S."/>
            <person name="Dessi D."/>
            <person name="Fiori P.L."/>
            <person name="Ren Q."/>
            <person name="Paulsen I."/>
            <person name="Zhang H."/>
            <person name="Bastida-Corcuera F.D."/>
            <person name="Simoes-Barbosa A."/>
            <person name="Brown M.T."/>
            <person name="Hayes R.D."/>
            <person name="Mukherjee M."/>
            <person name="Okumura C.Y."/>
            <person name="Schneider R."/>
            <person name="Smith A.J."/>
            <person name="Vanacova S."/>
            <person name="Villalvazo M."/>
            <person name="Haas B.J."/>
            <person name="Pertea M."/>
            <person name="Feldblyum T.V."/>
            <person name="Utterback T.R."/>
            <person name="Shu C.L."/>
            <person name="Osoegawa K."/>
            <person name="de Jong P.J."/>
            <person name="Hrdy I."/>
            <person name="Horvathova L."/>
            <person name="Zubacova Z."/>
            <person name="Dolezal P."/>
            <person name="Malik S.B."/>
            <person name="Logsdon J.M. Jr."/>
            <person name="Henze K."/>
            <person name="Gupta A."/>
            <person name="Wang C.C."/>
            <person name="Dunne R.L."/>
            <person name="Upcroft J.A."/>
            <person name="Upcroft P."/>
            <person name="White O."/>
            <person name="Salzberg S.L."/>
            <person name="Tang P."/>
            <person name="Chiu C.-H."/>
            <person name="Lee Y.-S."/>
            <person name="Embley T.M."/>
            <person name="Coombs G.H."/>
            <person name="Mottram J.C."/>
            <person name="Tachezy J."/>
            <person name="Fraser-Liggett C.M."/>
            <person name="Johnson P.J."/>
        </authorList>
    </citation>
    <scope>NUCLEOTIDE SEQUENCE [LARGE SCALE GENOMIC DNA]</scope>
    <source>
        <strain evidence="1">G3</strain>
    </source>
</reference>
<dbReference type="VEuPathDB" id="TrichDB:TVAG_133900"/>
<dbReference type="InterPro" id="IPR053139">
    <property type="entry name" value="Surface_bspA-like"/>
</dbReference>
<dbReference type="Pfam" id="PF13306">
    <property type="entry name" value="LRR_5"/>
    <property type="match status" value="5"/>
</dbReference>
<dbReference type="AlphaFoldDB" id="A2FDX2"/>
<dbReference type="InterPro" id="IPR026906">
    <property type="entry name" value="LRR_5"/>
</dbReference>
<protein>
    <submittedName>
        <fullName evidence="1">Surface antigen BspA-like</fullName>
    </submittedName>
</protein>
<keyword evidence="2" id="KW-1185">Reference proteome</keyword>
<dbReference type="EMBL" id="DS113739">
    <property type="protein sequence ID" value="EAX96890.1"/>
    <property type="molecule type" value="Genomic_DNA"/>
</dbReference>
<dbReference type="RefSeq" id="XP_001309820.1">
    <property type="nucleotide sequence ID" value="XM_001309819.1"/>
</dbReference>
<evidence type="ECO:0000313" key="2">
    <source>
        <dbReference type="Proteomes" id="UP000001542"/>
    </source>
</evidence>
<dbReference type="PANTHER" id="PTHR45661:SF3">
    <property type="entry name" value="IG-LIKE DOMAIN-CONTAINING PROTEIN"/>
    <property type="match status" value="1"/>
</dbReference>
<dbReference type="InParanoid" id="A2FDX2"/>